<name>A0A1R4I6D9_9GAMM</name>
<proteinExistence type="predicted"/>
<evidence type="ECO:0000313" key="3">
    <source>
        <dbReference type="Proteomes" id="UP000196331"/>
    </source>
</evidence>
<sequence length="270" mass="29731">MRISLCNEVLAHLDFEHQCQYAYGLGYDGLEVAPYTLSDNPEHLSEKELLGYKAMAEDAGIAITSLHWLLVAPKGLSIVDPDKTLREQTFELMYRLVDQCAVLGGSVLVHGSPSQRLLSRDGDRERAEAFFDAAGERAAQAGVTYCIEPLARRETNFINTLSEAVELVKRLGRPHLKTMLDTSAAANTETETPAQLLETWLPSGLIAHIQVNDRNRRGPGQGDDRFRGVIEVLGRHGWTGTLAVEPFVYEPDGPATAARAIGYLRGLMEV</sequence>
<dbReference type="GO" id="GO:0016853">
    <property type="term" value="F:isomerase activity"/>
    <property type="evidence" value="ECO:0007669"/>
    <property type="project" value="UniProtKB-KW"/>
</dbReference>
<dbReference type="PANTHER" id="PTHR12110:SF21">
    <property type="entry name" value="XYLOSE ISOMERASE-LIKE TIM BARREL DOMAIN-CONTAINING PROTEIN"/>
    <property type="match status" value="1"/>
</dbReference>
<dbReference type="InterPro" id="IPR036237">
    <property type="entry name" value="Xyl_isomerase-like_sf"/>
</dbReference>
<dbReference type="InterPro" id="IPR050312">
    <property type="entry name" value="IolE/XylAMocC-like"/>
</dbReference>
<dbReference type="OrthoDB" id="9780241at2"/>
<dbReference type="Proteomes" id="UP000196331">
    <property type="component" value="Unassembled WGS sequence"/>
</dbReference>
<evidence type="ECO:0000259" key="1">
    <source>
        <dbReference type="Pfam" id="PF01261"/>
    </source>
</evidence>
<accession>A0A1R4I6D9</accession>
<dbReference type="Gene3D" id="3.20.20.150">
    <property type="entry name" value="Divalent-metal-dependent TIM barrel enzymes"/>
    <property type="match status" value="1"/>
</dbReference>
<dbReference type="SUPFAM" id="SSF51658">
    <property type="entry name" value="Xylose isomerase-like"/>
    <property type="match status" value="1"/>
</dbReference>
<dbReference type="RefSeq" id="WP_087111933.1">
    <property type="nucleotide sequence ID" value="NZ_FUKM01000063.1"/>
</dbReference>
<dbReference type="AlphaFoldDB" id="A0A1R4I6D9"/>
<comment type="caution">
    <text evidence="2">The sequence shown here is derived from an EMBL/GenBank/DDBJ whole genome shotgun (WGS) entry which is preliminary data.</text>
</comment>
<dbReference type="Pfam" id="PF01261">
    <property type="entry name" value="AP_endonuc_2"/>
    <property type="match status" value="1"/>
</dbReference>
<evidence type="ECO:0000313" key="2">
    <source>
        <dbReference type="EMBL" id="SJN15174.1"/>
    </source>
</evidence>
<feature type="domain" description="Xylose isomerase-like TIM barrel" evidence="1">
    <location>
        <begin position="21"/>
        <end position="265"/>
    </location>
</feature>
<organism evidence="2 3">
    <name type="scientific">Halomonas citrativorans</name>
    <dbReference type="NCBI Taxonomy" id="2742612"/>
    <lineage>
        <taxon>Bacteria</taxon>
        <taxon>Pseudomonadati</taxon>
        <taxon>Pseudomonadota</taxon>
        <taxon>Gammaproteobacteria</taxon>
        <taxon>Oceanospirillales</taxon>
        <taxon>Halomonadaceae</taxon>
        <taxon>Halomonas</taxon>
    </lineage>
</organism>
<gene>
    <name evidence="2" type="ORF">CZ787_18835</name>
</gene>
<dbReference type="InterPro" id="IPR013022">
    <property type="entry name" value="Xyl_isomerase-like_TIM-brl"/>
</dbReference>
<dbReference type="PANTHER" id="PTHR12110">
    <property type="entry name" value="HYDROXYPYRUVATE ISOMERASE"/>
    <property type="match status" value="1"/>
</dbReference>
<reference evidence="2 3" key="1">
    <citation type="submission" date="2017-02" db="EMBL/GenBank/DDBJ databases">
        <authorList>
            <person name="Dridi B."/>
        </authorList>
    </citation>
    <scope>NUCLEOTIDE SEQUENCE [LARGE SCALE GENOMIC DNA]</scope>
    <source>
        <strain evidence="2 3">JB380</strain>
    </source>
</reference>
<protein>
    <submittedName>
        <fullName evidence="2">D-tagatose 3-epimerase</fullName>
        <ecNumber evidence="2">5.3.1.-</ecNumber>
    </submittedName>
</protein>
<dbReference type="EMBL" id="FUKM01000063">
    <property type="protein sequence ID" value="SJN15174.1"/>
    <property type="molecule type" value="Genomic_DNA"/>
</dbReference>
<keyword evidence="2" id="KW-0413">Isomerase</keyword>
<dbReference type="EC" id="5.3.1.-" evidence="2"/>